<gene>
    <name evidence="9" type="ORF">JI62_07260</name>
</gene>
<evidence type="ECO:0000256" key="4">
    <source>
        <dbReference type="ARBA" id="ARBA00022729"/>
    </source>
</evidence>
<evidence type="ECO:0000256" key="1">
    <source>
        <dbReference type="ARBA" id="ARBA00004418"/>
    </source>
</evidence>
<feature type="domain" description="SAF" evidence="8">
    <location>
        <begin position="114"/>
        <end position="176"/>
    </location>
</feature>
<sequence>MLRQRFTKPSTLRYWQVIVLLVILSITALANAQADDDNLLQKVHQFLYEETRALGEEVVIDLRPPSPHLPECVQPEPFLPNANQAPLGRVSVGVRCGENSRQVRYLQAQIDVIGNYMVAARDIERGALITSNMLSERGGNLGDLSAQALTAEEDIVGKIAQRPIRSGSAFLAHYLQAPHLVERGQRVTVIAQGSAFRVSREGEALENGALGERVRVRFGSREILTARVTDRGTLVVDF</sequence>
<comment type="similarity">
    <text evidence="2 7">Belongs to the FlgA family.</text>
</comment>
<proteinExistence type="inferred from homology"/>
<dbReference type="Proteomes" id="UP000197334">
    <property type="component" value="Unassembled WGS sequence"/>
</dbReference>
<accession>A0A246S1Q5</accession>
<dbReference type="InterPro" id="IPR017585">
    <property type="entry name" value="SAF_FlgA"/>
</dbReference>
<feature type="signal peptide" evidence="7">
    <location>
        <begin position="1"/>
        <end position="34"/>
    </location>
</feature>
<evidence type="ECO:0000256" key="2">
    <source>
        <dbReference type="ARBA" id="ARBA00010474"/>
    </source>
</evidence>
<keyword evidence="4 7" id="KW-0732">Signal</keyword>
<dbReference type="Gene3D" id="3.90.1210.10">
    <property type="entry name" value="Antifreeze-like/N-acetylneuraminic acid synthase C-terminal domain"/>
    <property type="match status" value="1"/>
</dbReference>
<keyword evidence="10" id="KW-1185">Reference proteome</keyword>
<keyword evidence="9" id="KW-0282">Flagellum</keyword>
<evidence type="ECO:0000256" key="5">
    <source>
        <dbReference type="ARBA" id="ARBA00022764"/>
    </source>
</evidence>
<keyword evidence="9" id="KW-0969">Cilium</keyword>
<evidence type="ECO:0000256" key="7">
    <source>
        <dbReference type="RuleBase" id="RU362063"/>
    </source>
</evidence>
<keyword evidence="9" id="KW-0966">Cell projection</keyword>
<dbReference type="SMART" id="SM00858">
    <property type="entry name" value="SAF"/>
    <property type="match status" value="1"/>
</dbReference>
<dbReference type="RefSeq" id="WP_088699534.1">
    <property type="nucleotide sequence ID" value="NZ_JPUA01000020.1"/>
</dbReference>
<feature type="chain" id="PRO_5011822102" description="Flagella basal body P-ring formation protein FlgA" evidence="7">
    <location>
        <begin position="35"/>
        <end position="238"/>
    </location>
</feature>
<evidence type="ECO:0000256" key="3">
    <source>
        <dbReference type="ARBA" id="ARBA00014754"/>
    </source>
</evidence>
<dbReference type="CDD" id="cd11614">
    <property type="entry name" value="SAF_CpaB_FlgA_like"/>
    <property type="match status" value="1"/>
</dbReference>
<evidence type="ECO:0000313" key="10">
    <source>
        <dbReference type="Proteomes" id="UP000197334"/>
    </source>
</evidence>
<dbReference type="EMBL" id="JPUA01000020">
    <property type="protein sequence ID" value="OWV30331.1"/>
    <property type="molecule type" value="Genomic_DNA"/>
</dbReference>
<reference evidence="9 10" key="1">
    <citation type="submission" date="2014-08" db="EMBL/GenBank/DDBJ databases">
        <title>Draft genome sequence of a novel L-asparaginase producing marine bacterium, Halomonas campaniensis.</title>
        <authorList>
            <person name="Sundarakrishnan B."/>
            <person name="Moushumi Priya A."/>
            <person name="Raman G."/>
            <person name="Sakthivel N."/>
            <person name="Park S."/>
            <person name="Jayachandran S."/>
        </authorList>
    </citation>
    <scope>NUCLEOTIDE SEQUENCE [LARGE SCALE GENOMIC DNA]</scope>
    <source>
        <strain evidence="9 10">SK03</strain>
    </source>
</reference>
<keyword evidence="7" id="KW-1005">Bacterial flagellum biogenesis</keyword>
<dbReference type="NCBIfam" id="TIGR03170">
    <property type="entry name" value="flgA_cterm"/>
    <property type="match status" value="1"/>
</dbReference>
<name>A0A246S1Q5_9GAMM</name>
<evidence type="ECO:0000256" key="6">
    <source>
        <dbReference type="ARBA" id="ARBA00025643"/>
    </source>
</evidence>
<dbReference type="InterPro" id="IPR039246">
    <property type="entry name" value="Flagellar_FlgA"/>
</dbReference>
<dbReference type="Pfam" id="PF13144">
    <property type="entry name" value="ChapFlgA"/>
    <property type="match status" value="1"/>
</dbReference>
<dbReference type="GO" id="GO:0044780">
    <property type="term" value="P:bacterial-type flagellum assembly"/>
    <property type="evidence" value="ECO:0007669"/>
    <property type="project" value="InterPro"/>
</dbReference>
<dbReference type="GO" id="GO:0042597">
    <property type="term" value="C:periplasmic space"/>
    <property type="evidence" value="ECO:0007669"/>
    <property type="project" value="UniProtKB-SubCell"/>
</dbReference>
<dbReference type="Gene3D" id="2.30.30.760">
    <property type="match status" value="1"/>
</dbReference>
<protein>
    <recommendedName>
        <fullName evidence="3 7">Flagella basal body P-ring formation protein FlgA</fullName>
    </recommendedName>
</protein>
<keyword evidence="5 7" id="KW-0574">Periplasm</keyword>
<dbReference type="InterPro" id="IPR041231">
    <property type="entry name" value="FlgA_N"/>
</dbReference>
<comment type="caution">
    <text evidence="9">The sequence shown here is derived from an EMBL/GenBank/DDBJ whole genome shotgun (WGS) entry which is preliminary data.</text>
</comment>
<dbReference type="InterPro" id="IPR013974">
    <property type="entry name" value="SAF"/>
</dbReference>
<dbReference type="PANTHER" id="PTHR36307">
    <property type="entry name" value="FLAGELLA BASAL BODY P-RING FORMATION PROTEIN FLGA"/>
    <property type="match status" value="1"/>
</dbReference>
<evidence type="ECO:0000259" key="8">
    <source>
        <dbReference type="SMART" id="SM00858"/>
    </source>
</evidence>
<dbReference type="AlphaFoldDB" id="A0A246S1Q5"/>
<evidence type="ECO:0000313" key="9">
    <source>
        <dbReference type="EMBL" id="OWV30331.1"/>
    </source>
</evidence>
<comment type="subcellular location">
    <subcellularLocation>
        <location evidence="1 7">Periplasm</location>
    </subcellularLocation>
</comment>
<comment type="function">
    <text evidence="6 7">Involved in the assembly process of the P-ring formation. It may associate with FlgF on the rod constituting a structure essential for the P-ring assembly or may act as a modulator protein for the P-ring assembly.</text>
</comment>
<organism evidence="9 10">
    <name type="scientific">Halomonas campaniensis</name>
    <dbReference type="NCBI Taxonomy" id="213554"/>
    <lineage>
        <taxon>Bacteria</taxon>
        <taxon>Pseudomonadati</taxon>
        <taxon>Pseudomonadota</taxon>
        <taxon>Gammaproteobacteria</taxon>
        <taxon>Oceanospirillales</taxon>
        <taxon>Halomonadaceae</taxon>
        <taxon>Halomonas</taxon>
    </lineage>
</organism>
<dbReference type="Pfam" id="PF17656">
    <property type="entry name" value="ChapFlgA_N"/>
    <property type="match status" value="1"/>
</dbReference>
<dbReference type="PANTHER" id="PTHR36307:SF1">
    <property type="entry name" value="FLAGELLA BASAL BODY P-RING FORMATION PROTEIN FLGA"/>
    <property type="match status" value="1"/>
</dbReference>
<dbReference type="OrthoDB" id="6236246at2"/>